<dbReference type="InterPro" id="IPR036890">
    <property type="entry name" value="HATPase_C_sf"/>
</dbReference>
<dbReference type="CDD" id="cd00082">
    <property type="entry name" value="HisKA"/>
    <property type="match status" value="1"/>
</dbReference>
<comment type="caution">
    <text evidence="4">The sequence shown here is derived from an EMBL/GenBank/DDBJ whole genome shotgun (WGS) entry which is preliminary data.</text>
</comment>
<dbReference type="PANTHER" id="PTHR43102">
    <property type="entry name" value="SLR1143 PROTEIN"/>
    <property type="match status" value="1"/>
</dbReference>
<dbReference type="GO" id="GO:0000155">
    <property type="term" value="F:phosphorelay sensor kinase activity"/>
    <property type="evidence" value="ECO:0007669"/>
    <property type="project" value="InterPro"/>
</dbReference>
<sequence length="400" mass="43070">MRTYPVPFNEDARVMAVQQVPGLTRDNDVLFDTICTAAATLLDCPIAHISVVEENTQWYKSVVGIDLGEMPKNNSFCTHTIMAGTPMVVPDLSKDPKFMEHPMVAEGGPQARFYAGVPLILSSGFRFGSLCVLDLAPHDMPSAKDLATLEELGRTVVAALEKAPAKPASAVDASCQDTFLTLVGHELRTPLTIVHGALRLLDARLQDPLDKKLASSSAKASEHLSKLIASILKFSDTRTGELKLNEDATDLGALIADLHLDHTAALTEAGKTLTAPVCTVPQQLVLDREHIKICITSLLLNAVLHGGQTIDIALTYDKDGNVEIAISDDGNLEDSVELAELYKPFTVGGDLSKRGTSGGLGLGLPLTRRLIELHGGEFEVITGRARTTALMRLPKWRLVN</sequence>
<evidence type="ECO:0000313" key="4">
    <source>
        <dbReference type="EMBL" id="TMM54843.1"/>
    </source>
</evidence>
<dbReference type="OrthoDB" id="9795133at2"/>
<dbReference type="InterPro" id="IPR036097">
    <property type="entry name" value="HisK_dim/P_sf"/>
</dbReference>
<dbReference type="PROSITE" id="PS50109">
    <property type="entry name" value="HIS_KIN"/>
    <property type="match status" value="1"/>
</dbReference>
<evidence type="ECO:0000256" key="2">
    <source>
        <dbReference type="ARBA" id="ARBA00012438"/>
    </source>
</evidence>
<dbReference type="Pfam" id="PF00512">
    <property type="entry name" value="HisKA"/>
    <property type="match status" value="1"/>
</dbReference>
<dbReference type="InterPro" id="IPR005467">
    <property type="entry name" value="His_kinase_dom"/>
</dbReference>
<gene>
    <name evidence="4" type="ORF">FDT80_04490</name>
</gene>
<dbReference type="SMART" id="SM00387">
    <property type="entry name" value="HATPase_c"/>
    <property type="match status" value="1"/>
</dbReference>
<dbReference type="EMBL" id="VANS01000001">
    <property type="protein sequence ID" value="TMM54843.1"/>
    <property type="molecule type" value="Genomic_DNA"/>
</dbReference>
<dbReference type="InterPro" id="IPR003661">
    <property type="entry name" value="HisK_dim/P_dom"/>
</dbReference>
<evidence type="ECO:0000259" key="3">
    <source>
        <dbReference type="PROSITE" id="PS50109"/>
    </source>
</evidence>
<dbReference type="Pfam" id="PF02518">
    <property type="entry name" value="HATPase_c"/>
    <property type="match status" value="1"/>
</dbReference>
<feature type="domain" description="Histidine kinase" evidence="3">
    <location>
        <begin position="182"/>
        <end position="397"/>
    </location>
</feature>
<evidence type="ECO:0000313" key="5">
    <source>
        <dbReference type="Proteomes" id="UP000309550"/>
    </source>
</evidence>
<dbReference type="PANTHER" id="PTHR43102:SF2">
    <property type="entry name" value="GAF DOMAIN-CONTAINING PROTEIN"/>
    <property type="match status" value="1"/>
</dbReference>
<dbReference type="Pfam" id="PF01590">
    <property type="entry name" value="GAF"/>
    <property type="match status" value="1"/>
</dbReference>
<organism evidence="4 5">
    <name type="scientific">Sulfitobacter sabulilitoris</name>
    <dbReference type="NCBI Taxonomy" id="2562655"/>
    <lineage>
        <taxon>Bacteria</taxon>
        <taxon>Pseudomonadati</taxon>
        <taxon>Pseudomonadota</taxon>
        <taxon>Alphaproteobacteria</taxon>
        <taxon>Rhodobacterales</taxon>
        <taxon>Roseobacteraceae</taxon>
        <taxon>Sulfitobacter</taxon>
    </lineage>
</organism>
<keyword evidence="4" id="KW-0808">Transferase</keyword>
<dbReference type="InterPro" id="IPR003594">
    <property type="entry name" value="HATPase_dom"/>
</dbReference>
<name>A0A5S3PKC9_9RHOB</name>
<reference evidence="4 5" key="1">
    <citation type="submission" date="2019-05" db="EMBL/GenBank/DDBJ databases">
        <title>Sulfitobacter sabulilitoris sp. nov., isolated from a marine sand.</title>
        <authorList>
            <person name="Yoon J.-H."/>
        </authorList>
    </citation>
    <scope>NUCLEOTIDE SEQUENCE [LARGE SCALE GENOMIC DNA]</scope>
    <source>
        <strain evidence="4 5">HSMS-29</strain>
    </source>
</reference>
<dbReference type="Proteomes" id="UP000309550">
    <property type="component" value="Unassembled WGS sequence"/>
</dbReference>
<accession>A0A5S3PKC9</accession>
<proteinExistence type="predicted"/>
<protein>
    <recommendedName>
        <fullName evidence="2">histidine kinase</fullName>
        <ecNumber evidence="2">2.7.13.3</ecNumber>
    </recommendedName>
</protein>
<dbReference type="EC" id="2.7.13.3" evidence="2"/>
<dbReference type="SUPFAM" id="SSF55874">
    <property type="entry name" value="ATPase domain of HSP90 chaperone/DNA topoisomerase II/histidine kinase"/>
    <property type="match status" value="1"/>
</dbReference>
<comment type="catalytic activity">
    <reaction evidence="1">
        <text>ATP + protein L-histidine = ADP + protein N-phospho-L-histidine.</text>
        <dbReference type="EC" id="2.7.13.3"/>
    </reaction>
</comment>
<dbReference type="InterPro" id="IPR003018">
    <property type="entry name" value="GAF"/>
</dbReference>
<dbReference type="SUPFAM" id="SSF47384">
    <property type="entry name" value="Homodimeric domain of signal transducing histidine kinase"/>
    <property type="match status" value="1"/>
</dbReference>
<dbReference type="InterPro" id="IPR029016">
    <property type="entry name" value="GAF-like_dom_sf"/>
</dbReference>
<evidence type="ECO:0000256" key="1">
    <source>
        <dbReference type="ARBA" id="ARBA00000085"/>
    </source>
</evidence>
<dbReference type="SUPFAM" id="SSF55781">
    <property type="entry name" value="GAF domain-like"/>
    <property type="match status" value="1"/>
</dbReference>
<dbReference type="Gene3D" id="1.10.287.130">
    <property type="match status" value="1"/>
</dbReference>
<dbReference type="Gene3D" id="3.30.450.40">
    <property type="match status" value="1"/>
</dbReference>
<dbReference type="RefSeq" id="WP_138661015.1">
    <property type="nucleotide sequence ID" value="NZ_VANS01000001.1"/>
</dbReference>
<keyword evidence="5" id="KW-1185">Reference proteome</keyword>
<keyword evidence="4" id="KW-0418">Kinase</keyword>
<dbReference type="Gene3D" id="3.30.565.10">
    <property type="entry name" value="Histidine kinase-like ATPase, C-terminal domain"/>
    <property type="match status" value="1"/>
</dbReference>
<dbReference type="SMART" id="SM00388">
    <property type="entry name" value="HisKA"/>
    <property type="match status" value="1"/>
</dbReference>
<dbReference type="AlphaFoldDB" id="A0A5S3PKC9"/>